<gene>
    <name evidence="1" type="ORF">AYI70_g3205</name>
</gene>
<proteinExistence type="predicted"/>
<accession>A0A1R1Y552</accession>
<name>A0A1R1Y552_9FUNG</name>
<evidence type="ECO:0000313" key="1">
    <source>
        <dbReference type="EMBL" id="OMJ21876.1"/>
    </source>
</evidence>
<organism evidence="1 2">
    <name type="scientific">Smittium culicis</name>
    <dbReference type="NCBI Taxonomy" id="133412"/>
    <lineage>
        <taxon>Eukaryota</taxon>
        <taxon>Fungi</taxon>
        <taxon>Fungi incertae sedis</taxon>
        <taxon>Zoopagomycota</taxon>
        <taxon>Kickxellomycotina</taxon>
        <taxon>Harpellomycetes</taxon>
        <taxon>Harpellales</taxon>
        <taxon>Legeriomycetaceae</taxon>
        <taxon>Smittium</taxon>
    </lineage>
</organism>
<reference evidence="1 2" key="1">
    <citation type="submission" date="2017-01" db="EMBL/GenBank/DDBJ databases">
        <authorList>
            <person name="Mah S.A."/>
            <person name="Swanson W.J."/>
            <person name="Moy G.W."/>
            <person name="Vacquier V.D."/>
        </authorList>
    </citation>
    <scope>NUCLEOTIDE SEQUENCE [LARGE SCALE GENOMIC DNA]</scope>
    <source>
        <strain evidence="1 2">GSMNP</strain>
    </source>
</reference>
<dbReference type="EMBL" id="LSSN01000899">
    <property type="protein sequence ID" value="OMJ21876.1"/>
    <property type="molecule type" value="Genomic_DNA"/>
</dbReference>
<dbReference type="STRING" id="133412.A0A1R1Y552"/>
<dbReference type="OrthoDB" id="3227768at2759"/>
<evidence type="ECO:0000313" key="2">
    <source>
        <dbReference type="Proteomes" id="UP000187283"/>
    </source>
</evidence>
<dbReference type="AlphaFoldDB" id="A0A1R1Y552"/>
<sequence length="238" mass="26114">MDIDDQIGSLATTASKISSERAQAVALSHAKRKFGLNKESFVVKSCDKTCELKSTFQVHLGHYISGLEAINDDLLIELDESGKIFSISSNFYRSLKLDLSTTQSIFNKQYFRSIDDWISASTAPTTPSSAPSSFIAAHDALSKLSTYFGYNLTPTELDAIVFAPTLNKNGVKCFAVSNLPRFFAVNNTNVTITPAFLRSDTGVLIPVYEFEALQDDQLAHAYVSSTDGSILSLINWEN</sequence>
<comment type="caution">
    <text evidence="1">The sequence shown here is derived from an EMBL/GenBank/DDBJ whole genome shotgun (WGS) entry which is preliminary data.</text>
</comment>
<protein>
    <submittedName>
        <fullName evidence="1">Uncharacterized protein</fullName>
    </submittedName>
</protein>
<dbReference type="Proteomes" id="UP000187283">
    <property type="component" value="Unassembled WGS sequence"/>
</dbReference>
<keyword evidence="2" id="KW-1185">Reference proteome</keyword>